<dbReference type="CDD" id="cd00075">
    <property type="entry name" value="HATPase"/>
    <property type="match status" value="1"/>
</dbReference>
<dbReference type="Gene3D" id="3.30.565.10">
    <property type="entry name" value="Histidine kinase-like ATPase, C-terminal domain"/>
    <property type="match status" value="1"/>
</dbReference>
<dbReference type="SUPFAM" id="SSF47384">
    <property type="entry name" value="Homodimeric domain of signal transducing histidine kinase"/>
    <property type="match status" value="1"/>
</dbReference>
<keyword evidence="7" id="KW-0418">Kinase</keyword>
<dbReference type="FunFam" id="3.30.565.10:FF:000006">
    <property type="entry name" value="Sensor histidine kinase WalK"/>
    <property type="match status" value="1"/>
</dbReference>
<dbReference type="PROSITE" id="PS50885">
    <property type="entry name" value="HAMP"/>
    <property type="match status" value="1"/>
</dbReference>
<dbReference type="SMART" id="SM00387">
    <property type="entry name" value="HATPase_c"/>
    <property type="match status" value="1"/>
</dbReference>
<dbReference type="SUPFAM" id="SSF158472">
    <property type="entry name" value="HAMP domain-like"/>
    <property type="match status" value="1"/>
</dbReference>
<dbReference type="EC" id="2.7.13.3" evidence="3"/>
<dbReference type="Proteomes" id="UP000473325">
    <property type="component" value="Unassembled WGS sequence"/>
</dbReference>
<evidence type="ECO:0000256" key="3">
    <source>
        <dbReference type="ARBA" id="ARBA00012438"/>
    </source>
</evidence>
<evidence type="ECO:0000259" key="14">
    <source>
        <dbReference type="PROSITE" id="PS50885"/>
    </source>
</evidence>
<keyword evidence="9" id="KW-0902">Two-component regulatory system</keyword>
<evidence type="ECO:0000256" key="6">
    <source>
        <dbReference type="ARBA" id="ARBA00022692"/>
    </source>
</evidence>
<feature type="compositionally biased region" description="Low complexity" evidence="11">
    <location>
        <begin position="104"/>
        <end position="117"/>
    </location>
</feature>
<evidence type="ECO:0000256" key="8">
    <source>
        <dbReference type="ARBA" id="ARBA00022989"/>
    </source>
</evidence>
<evidence type="ECO:0000256" key="12">
    <source>
        <dbReference type="SAM" id="Phobius"/>
    </source>
</evidence>
<keyword evidence="10 12" id="KW-0472">Membrane</keyword>
<evidence type="ECO:0000256" key="5">
    <source>
        <dbReference type="ARBA" id="ARBA00022679"/>
    </source>
</evidence>
<evidence type="ECO:0000256" key="9">
    <source>
        <dbReference type="ARBA" id="ARBA00023012"/>
    </source>
</evidence>
<dbReference type="PANTHER" id="PTHR45436">
    <property type="entry name" value="SENSOR HISTIDINE KINASE YKOH"/>
    <property type="match status" value="1"/>
</dbReference>
<organism evidence="15 16">
    <name type="scientific">Nocardioides flavescens</name>
    <dbReference type="NCBI Taxonomy" id="2691959"/>
    <lineage>
        <taxon>Bacteria</taxon>
        <taxon>Bacillati</taxon>
        <taxon>Actinomycetota</taxon>
        <taxon>Actinomycetes</taxon>
        <taxon>Propionibacteriales</taxon>
        <taxon>Nocardioidaceae</taxon>
        <taxon>Nocardioides</taxon>
    </lineage>
</organism>
<reference evidence="15 16" key="1">
    <citation type="submission" date="2019-12" db="EMBL/GenBank/DDBJ databases">
        <authorList>
            <person name="Kun Z."/>
        </authorList>
    </citation>
    <scope>NUCLEOTIDE SEQUENCE [LARGE SCALE GENOMIC DNA]</scope>
    <source>
        <strain evidence="15 16">YIM 123512</strain>
    </source>
</reference>
<comment type="subcellular location">
    <subcellularLocation>
        <location evidence="2">Cell membrane</location>
    </subcellularLocation>
</comment>
<evidence type="ECO:0000256" key="2">
    <source>
        <dbReference type="ARBA" id="ARBA00004236"/>
    </source>
</evidence>
<evidence type="ECO:0000313" key="15">
    <source>
        <dbReference type="EMBL" id="MXG89752.1"/>
    </source>
</evidence>
<feature type="region of interest" description="Disordered" evidence="11">
    <location>
        <begin position="103"/>
        <end position="122"/>
    </location>
</feature>
<dbReference type="CDD" id="cd06225">
    <property type="entry name" value="HAMP"/>
    <property type="match status" value="1"/>
</dbReference>
<dbReference type="Pfam" id="PF00512">
    <property type="entry name" value="HisKA"/>
    <property type="match status" value="1"/>
</dbReference>
<dbReference type="RefSeq" id="WP_160877533.1">
    <property type="nucleotide sequence ID" value="NZ_WUEK01000005.1"/>
</dbReference>
<dbReference type="SMART" id="SM00388">
    <property type="entry name" value="HisKA"/>
    <property type="match status" value="1"/>
</dbReference>
<evidence type="ECO:0000256" key="1">
    <source>
        <dbReference type="ARBA" id="ARBA00000085"/>
    </source>
</evidence>
<dbReference type="AlphaFoldDB" id="A0A6L7F0T0"/>
<evidence type="ECO:0000256" key="7">
    <source>
        <dbReference type="ARBA" id="ARBA00022777"/>
    </source>
</evidence>
<dbReference type="Gene3D" id="6.10.340.10">
    <property type="match status" value="1"/>
</dbReference>
<comment type="caution">
    <text evidence="15">The sequence shown here is derived from an EMBL/GenBank/DDBJ whole genome shotgun (WGS) entry which is preliminary data.</text>
</comment>
<feature type="region of interest" description="Disordered" evidence="11">
    <location>
        <begin position="135"/>
        <end position="173"/>
    </location>
</feature>
<keyword evidence="6 12" id="KW-0812">Transmembrane</keyword>
<evidence type="ECO:0000256" key="10">
    <source>
        <dbReference type="ARBA" id="ARBA00023136"/>
    </source>
</evidence>
<dbReference type="PANTHER" id="PTHR45436:SF5">
    <property type="entry name" value="SENSOR HISTIDINE KINASE TRCS"/>
    <property type="match status" value="1"/>
</dbReference>
<dbReference type="Gene3D" id="1.10.287.130">
    <property type="match status" value="1"/>
</dbReference>
<name>A0A6L7F0T0_9ACTN</name>
<keyword evidence="5" id="KW-0808">Transferase</keyword>
<dbReference type="InterPro" id="IPR003661">
    <property type="entry name" value="HisK_dim/P_dom"/>
</dbReference>
<evidence type="ECO:0000256" key="4">
    <source>
        <dbReference type="ARBA" id="ARBA00022553"/>
    </source>
</evidence>
<dbReference type="InterPro" id="IPR003594">
    <property type="entry name" value="HATPase_dom"/>
</dbReference>
<keyword evidence="8 12" id="KW-1133">Transmembrane helix</keyword>
<dbReference type="InterPro" id="IPR003660">
    <property type="entry name" value="HAMP_dom"/>
</dbReference>
<sequence length="576" mass="60595">MRPRTISGTTWLRGLRLRLFALGALIALVAVVAATWATVRATTVAVQEEQRESLHADAQTYDALLGYAATHRSWSSATGLVERLAREHEGAVVVTDPSGRVLVSSTASTGSTTGDTLSPDDARARIDPLDVDAALFDPADPVEPSPVPAPTEDGCGASSGRGTEPSECRTAVVDSSLRLDPRLETPLTSDEVDADPAWRLLALQVTDCLADAGLPGATQVLPGPAVQVPFRDHRRVATSCLDDALRAALSPYVAPPALLHVGGEGSRAEVFWDLSPRSQGRIALLAGAVLLVVLGLCALLAASIAGPLRRTAAAARRAADGDLSARVPEGRRDELGEVARAFNLMAERREQLEDSRRRLISDVSHELRTPLANLRGWVEAARDGVVEPDRELMASLLEESLHLQHLVEDLAGLAQGDAGELRLHVERVPLAAFLGQVATSFEVAAAVGGVRLDVECTEGAEVLADPVRLRQGVTNLVANALRHTPPGGVVTLRGAPGSVAVEDTGEGIPADELPHVFDRFRRVDPSRTRATGGTGLGLAIVRQLAEAHGGSARAESVLARGTTVTLTLPQASVVPD</sequence>
<feature type="domain" description="Histidine kinase" evidence="13">
    <location>
        <begin position="362"/>
        <end position="572"/>
    </location>
</feature>
<dbReference type="InterPro" id="IPR005467">
    <property type="entry name" value="His_kinase_dom"/>
</dbReference>
<dbReference type="InterPro" id="IPR036890">
    <property type="entry name" value="HATPase_C_sf"/>
</dbReference>
<feature type="domain" description="HAMP" evidence="14">
    <location>
        <begin position="302"/>
        <end position="354"/>
    </location>
</feature>
<evidence type="ECO:0000256" key="11">
    <source>
        <dbReference type="SAM" id="MobiDB-lite"/>
    </source>
</evidence>
<dbReference type="InterPro" id="IPR050428">
    <property type="entry name" value="TCS_sensor_his_kinase"/>
</dbReference>
<keyword evidence="4" id="KW-0597">Phosphoprotein</keyword>
<protein>
    <recommendedName>
        <fullName evidence="3">histidine kinase</fullName>
        <ecNumber evidence="3">2.7.13.3</ecNumber>
    </recommendedName>
</protein>
<dbReference type="SMART" id="SM00304">
    <property type="entry name" value="HAMP"/>
    <property type="match status" value="1"/>
</dbReference>
<dbReference type="CDD" id="cd00082">
    <property type="entry name" value="HisKA"/>
    <property type="match status" value="1"/>
</dbReference>
<dbReference type="PROSITE" id="PS50109">
    <property type="entry name" value="HIS_KIN"/>
    <property type="match status" value="1"/>
</dbReference>
<dbReference type="GO" id="GO:0005886">
    <property type="term" value="C:plasma membrane"/>
    <property type="evidence" value="ECO:0007669"/>
    <property type="project" value="UniProtKB-SubCell"/>
</dbReference>
<evidence type="ECO:0000313" key="16">
    <source>
        <dbReference type="Proteomes" id="UP000473325"/>
    </source>
</evidence>
<proteinExistence type="predicted"/>
<dbReference type="EMBL" id="WUEK01000005">
    <property type="protein sequence ID" value="MXG89752.1"/>
    <property type="molecule type" value="Genomic_DNA"/>
</dbReference>
<accession>A0A6L7F0T0</accession>
<dbReference type="Pfam" id="PF02518">
    <property type="entry name" value="HATPase_c"/>
    <property type="match status" value="1"/>
</dbReference>
<keyword evidence="16" id="KW-1185">Reference proteome</keyword>
<comment type="catalytic activity">
    <reaction evidence="1">
        <text>ATP + protein L-histidine = ADP + protein N-phospho-L-histidine.</text>
        <dbReference type="EC" id="2.7.13.3"/>
    </reaction>
</comment>
<dbReference type="Pfam" id="PF00672">
    <property type="entry name" value="HAMP"/>
    <property type="match status" value="1"/>
</dbReference>
<gene>
    <name evidence="15" type="ORF">GRQ65_09335</name>
</gene>
<evidence type="ECO:0000259" key="13">
    <source>
        <dbReference type="PROSITE" id="PS50109"/>
    </source>
</evidence>
<dbReference type="InterPro" id="IPR036097">
    <property type="entry name" value="HisK_dim/P_sf"/>
</dbReference>
<dbReference type="SUPFAM" id="SSF55874">
    <property type="entry name" value="ATPase domain of HSP90 chaperone/DNA topoisomerase II/histidine kinase"/>
    <property type="match status" value="1"/>
</dbReference>
<dbReference type="GO" id="GO:0000155">
    <property type="term" value="F:phosphorelay sensor kinase activity"/>
    <property type="evidence" value="ECO:0007669"/>
    <property type="project" value="InterPro"/>
</dbReference>
<dbReference type="InterPro" id="IPR004358">
    <property type="entry name" value="Sig_transdc_His_kin-like_C"/>
</dbReference>
<dbReference type="PRINTS" id="PR00344">
    <property type="entry name" value="BCTRLSENSOR"/>
</dbReference>
<feature type="transmembrane region" description="Helical" evidence="12">
    <location>
        <begin position="282"/>
        <end position="308"/>
    </location>
</feature>